<dbReference type="GO" id="GO:0005634">
    <property type="term" value="C:nucleus"/>
    <property type="evidence" value="ECO:0007669"/>
    <property type="project" value="UniProtKB-SubCell"/>
</dbReference>
<dbReference type="Gene3D" id="4.10.240.10">
    <property type="entry name" value="Zn(2)-C6 fungal-type DNA-binding domain"/>
    <property type="match status" value="1"/>
</dbReference>
<evidence type="ECO:0000256" key="3">
    <source>
        <dbReference type="ARBA" id="ARBA00023125"/>
    </source>
</evidence>
<comment type="caution">
    <text evidence="8">The sequence shown here is derived from an EMBL/GenBank/DDBJ whole genome shotgun (WGS) entry which is preliminary data.</text>
</comment>
<dbReference type="GO" id="GO:0000976">
    <property type="term" value="F:transcription cis-regulatory region binding"/>
    <property type="evidence" value="ECO:0007669"/>
    <property type="project" value="TreeGrafter"/>
</dbReference>
<dbReference type="SMART" id="SM00066">
    <property type="entry name" value="GAL4"/>
    <property type="match status" value="1"/>
</dbReference>
<sequence>MPPTESAMLKKRSRSGCHTCRQRHQKCDERKPSCVNCRLRGVECGGYGITLTDFTAQSGQKGQMVSKMRRGGPEVVNGQHIPVENPSDMPSGTGLRDLASPLGLTDEPEPEPDMSFLEALTAESLGPNPIEDYDISISSTDLDMIQDWSADTWSAGNQLMEDNADILDSSLLGSFCDPILYQTPQDPFDQYLFSHYMDALSLRLYPIKLDSNPYRTVYGALATESEPVLKAIMLASAFHLSKLGKLPAFAVKPYRIAMQRSFRDALKTQKDEWGLGATVFLSIVFDVIGTGMDTWSSKLIGCRQLLERTLSNRNLKMDSGLRCMLLQYNWAVTMGKTLLRGVVPAATFNELKCIDETSTLHGVAEDIEMAHHQSQWWDNLPDYQMHLFLRQATEYSLTVERLKFTPNGTDELLQLMPHVAQLVNKIQAWQPSVVTVQSEYMESIRHFNEIWRLGMICFVHGEIYCLESSDHLVQTYVEASLEPLRKLTWLQACLFPLFMIAVHAQTEGARAVFDSKLKEMHNVLGFQGPLSVASVLKSIWERSDASVAGKFKWKDVIKDLGMELNIIL</sequence>
<protein>
    <recommendedName>
        <fullName evidence="7">Zn(2)-C6 fungal-type domain-containing protein</fullName>
    </recommendedName>
</protein>
<dbReference type="InterPro" id="IPR021858">
    <property type="entry name" value="Fun_TF"/>
</dbReference>
<keyword evidence="5" id="KW-0539">Nucleus</keyword>
<accession>A0A1V6P5N9</accession>
<feature type="region of interest" description="Disordered" evidence="6">
    <location>
        <begin position="76"/>
        <end position="110"/>
    </location>
</feature>
<name>A0A1V6P5N9_PENPO</name>
<proteinExistence type="predicted"/>
<keyword evidence="4" id="KW-0804">Transcription</keyword>
<keyword evidence="2" id="KW-0805">Transcription regulation</keyword>
<dbReference type="PANTHER" id="PTHR37534">
    <property type="entry name" value="TRANSCRIPTIONAL ACTIVATOR PROTEIN UGA3"/>
    <property type="match status" value="1"/>
</dbReference>
<dbReference type="GO" id="GO:0008270">
    <property type="term" value="F:zinc ion binding"/>
    <property type="evidence" value="ECO:0007669"/>
    <property type="project" value="InterPro"/>
</dbReference>
<keyword evidence="3" id="KW-0238">DNA-binding</keyword>
<gene>
    <name evidence="8" type="ORF">PENPOL_c001G03574</name>
</gene>
<dbReference type="GO" id="GO:0000981">
    <property type="term" value="F:DNA-binding transcription factor activity, RNA polymerase II-specific"/>
    <property type="evidence" value="ECO:0007669"/>
    <property type="project" value="InterPro"/>
</dbReference>
<dbReference type="InterPro" id="IPR036864">
    <property type="entry name" value="Zn2-C6_fun-type_DNA-bd_sf"/>
</dbReference>
<dbReference type="AlphaFoldDB" id="A0A1V6P5N9"/>
<dbReference type="PROSITE" id="PS50048">
    <property type="entry name" value="ZN2_CY6_FUNGAL_2"/>
    <property type="match status" value="1"/>
</dbReference>
<dbReference type="EMBL" id="MDYM01000001">
    <property type="protein sequence ID" value="OQD72310.1"/>
    <property type="molecule type" value="Genomic_DNA"/>
</dbReference>
<comment type="subcellular location">
    <subcellularLocation>
        <location evidence="1">Nucleus</location>
    </subcellularLocation>
</comment>
<feature type="domain" description="Zn(2)-C6 fungal-type" evidence="7">
    <location>
        <begin position="16"/>
        <end position="44"/>
    </location>
</feature>
<dbReference type="Pfam" id="PF11951">
    <property type="entry name" value="Fungal_trans_2"/>
    <property type="match status" value="1"/>
</dbReference>
<dbReference type="SUPFAM" id="SSF57701">
    <property type="entry name" value="Zn2/Cys6 DNA-binding domain"/>
    <property type="match status" value="1"/>
</dbReference>
<dbReference type="InterPro" id="IPR001138">
    <property type="entry name" value="Zn2Cys6_DnaBD"/>
</dbReference>
<dbReference type="CDD" id="cd00067">
    <property type="entry name" value="GAL4"/>
    <property type="match status" value="1"/>
</dbReference>
<dbReference type="PANTHER" id="PTHR37534:SF49">
    <property type="entry name" value="LYSINE BIOSYNTHESIS REGULATORY PROTEIN LYS14"/>
    <property type="match status" value="1"/>
</dbReference>
<evidence type="ECO:0000256" key="4">
    <source>
        <dbReference type="ARBA" id="ARBA00023163"/>
    </source>
</evidence>
<evidence type="ECO:0000256" key="5">
    <source>
        <dbReference type="ARBA" id="ARBA00023242"/>
    </source>
</evidence>
<evidence type="ECO:0000256" key="1">
    <source>
        <dbReference type="ARBA" id="ARBA00004123"/>
    </source>
</evidence>
<dbReference type="GO" id="GO:0045944">
    <property type="term" value="P:positive regulation of transcription by RNA polymerase II"/>
    <property type="evidence" value="ECO:0007669"/>
    <property type="project" value="TreeGrafter"/>
</dbReference>
<reference evidence="9" key="1">
    <citation type="journal article" date="2017" name="Nat. Microbiol.">
        <title>Global analysis of biosynthetic gene clusters reveals vast potential of secondary metabolite production in Penicillium species.</title>
        <authorList>
            <person name="Nielsen J.C."/>
            <person name="Grijseels S."/>
            <person name="Prigent S."/>
            <person name="Ji B."/>
            <person name="Dainat J."/>
            <person name="Nielsen K.F."/>
            <person name="Frisvad J.C."/>
            <person name="Workman M."/>
            <person name="Nielsen J."/>
        </authorList>
    </citation>
    <scope>NUCLEOTIDE SEQUENCE [LARGE SCALE GENOMIC DNA]</scope>
    <source>
        <strain evidence="9">IBT 4502</strain>
    </source>
</reference>
<evidence type="ECO:0000313" key="8">
    <source>
        <dbReference type="EMBL" id="OQD72310.1"/>
    </source>
</evidence>
<evidence type="ECO:0000313" key="9">
    <source>
        <dbReference type="Proteomes" id="UP000191408"/>
    </source>
</evidence>
<evidence type="ECO:0000256" key="2">
    <source>
        <dbReference type="ARBA" id="ARBA00023015"/>
    </source>
</evidence>
<dbReference type="Proteomes" id="UP000191408">
    <property type="component" value="Unassembled WGS sequence"/>
</dbReference>
<evidence type="ECO:0000256" key="6">
    <source>
        <dbReference type="SAM" id="MobiDB-lite"/>
    </source>
</evidence>
<dbReference type="STRING" id="60169.A0A1V6P5N9"/>
<organism evidence="8 9">
    <name type="scientific">Penicillium polonicum</name>
    <dbReference type="NCBI Taxonomy" id="60169"/>
    <lineage>
        <taxon>Eukaryota</taxon>
        <taxon>Fungi</taxon>
        <taxon>Dikarya</taxon>
        <taxon>Ascomycota</taxon>
        <taxon>Pezizomycotina</taxon>
        <taxon>Eurotiomycetes</taxon>
        <taxon>Eurotiomycetidae</taxon>
        <taxon>Eurotiales</taxon>
        <taxon>Aspergillaceae</taxon>
        <taxon>Penicillium</taxon>
    </lineage>
</organism>
<dbReference type="OrthoDB" id="5419315at2759"/>
<dbReference type="PROSITE" id="PS00463">
    <property type="entry name" value="ZN2_CY6_FUNGAL_1"/>
    <property type="match status" value="1"/>
</dbReference>
<dbReference type="Pfam" id="PF00172">
    <property type="entry name" value="Zn_clus"/>
    <property type="match status" value="1"/>
</dbReference>
<evidence type="ECO:0000259" key="7">
    <source>
        <dbReference type="PROSITE" id="PS50048"/>
    </source>
</evidence>
<keyword evidence="9" id="KW-1185">Reference proteome</keyword>